<dbReference type="GeneID" id="301331065"/>
<keyword evidence="2" id="KW-1185">Reference proteome</keyword>
<protein>
    <submittedName>
        <fullName evidence="1">VCBS repeat-containing protein</fullName>
    </submittedName>
</protein>
<name>A0ABY7J1S8_STRNI</name>
<accession>A0ABY7J1S8</accession>
<dbReference type="InterPro" id="IPR028994">
    <property type="entry name" value="Integrin_alpha_N"/>
</dbReference>
<dbReference type="Proteomes" id="UP001210169">
    <property type="component" value="Chromosome"/>
</dbReference>
<evidence type="ECO:0000313" key="1">
    <source>
        <dbReference type="EMBL" id="WAU03711.1"/>
    </source>
</evidence>
<dbReference type="SUPFAM" id="SSF69318">
    <property type="entry name" value="Integrin alpha N-terminal domain"/>
    <property type="match status" value="1"/>
</dbReference>
<gene>
    <name evidence="1" type="ORF">STRNI_001875</name>
</gene>
<evidence type="ECO:0000313" key="2">
    <source>
        <dbReference type="Proteomes" id="UP001210169"/>
    </source>
</evidence>
<dbReference type="EMBL" id="CP114203">
    <property type="protein sequence ID" value="WAU03711.1"/>
    <property type="molecule type" value="Genomic_DNA"/>
</dbReference>
<proteinExistence type="predicted"/>
<sequence length="48" mass="5147">MTSTGDGKTDLVSRDTSGKVYRNSIDGKGSFSARAQITTGWQGYKGLF</sequence>
<reference evidence="1 2" key="1">
    <citation type="submission" date="2022-12" db="EMBL/GenBank/DDBJ databases">
        <authorList>
            <person name="Ruckert C."/>
            <person name="Busche T."/>
            <person name="Kalinowski J."/>
            <person name="Wittmann C."/>
        </authorList>
    </citation>
    <scope>NUCLEOTIDE SEQUENCE [LARGE SCALE GENOMIC DNA]</scope>
    <source>
        <strain evidence="1 2">DSM 40276</strain>
    </source>
</reference>
<dbReference type="RefSeq" id="WP_277410924.1">
    <property type="nucleotide sequence ID" value="NZ_CP114203.1"/>
</dbReference>
<organism evidence="1 2">
    <name type="scientific">Streptomyces nigrescens</name>
    <dbReference type="NCBI Taxonomy" id="1920"/>
    <lineage>
        <taxon>Bacteria</taxon>
        <taxon>Bacillati</taxon>
        <taxon>Actinomycetota</taxon>
        <taxon>Actinomycetes</taxon>
        <taxon>Kitasatosporales</taxon>
        <taxon>Streptomycetaceae</taxon>
        <taxon>Streptomyces</taxon>
    </lineage>
</organism>